<organism evidence="8 9">
    <name type="scientific">Planktothrix pseudagardhii</name>
    <dbReference type="NCBI Taxonomy" id="132604"/>
    <lineage>
        <taxon>Bacteria</taxon>
        <taxon>Bacillati</taxon>
        <taxon>Cyanobacteriota</taxon>
        <taxon>Cyanophyceae</taxon>
        <taxon>Oscillatoriophycideae</taxon>
        <taxon>Oscillatoriales</taxon>
        <taxon>Microcoleaceae</taxon>
        <taxon>Planktothrix</taxon>
    </lineage>
</organism>
<gene>
    <name evidence="8" type="ORF">NO713_02887</name>
</gene>
<keyword evidence="5 6" id="KW-0472">Membrane</keyword>
<dbReference type="GO" id="GO:0006643">
    <property type="term" value="P:membrane lipid metabolic process"/>
    <property type="evidence" value="ECO:0007669"/>
    <property type="project" value="TreeGrafter"/>
</dbReference>
<evidence type="ECO:0000256" key="6">
    <source>
        <dbReference type="SAM" id="Phobius"/>
    </source>
</evidence>
<evidence type="ECO:0000256" key="3">
    <source>
        <dbReference type="ARBA" id="ARBA00022989"/>
    </source>
</evidence>
<dbReference type="AlphaFoldDB" id="A0A9W4G7R2"/>
<dbReference type="InterPro" id="IPR006694">
    <property type="entry name" value="Fatty_acid_hydroxylase"/>
</dbReference>
<dbReference type="PANTHER" id="PTHR21624">
    <property type="entry name" value="STEROL DESATURASE-RELATED PROTEIN"/>
    <property type="match status" value="1"/>
</dbReference>
<dbReference type="Proteomes" id="UP001153719">
    <property type="component" value="Chromosome"/>
</dbReference>
<dbReference type="GO" id="GO:0008610">
    <property type="term" value="P:lipid biosynthetic process"/>
    <property type="evidence" value="ECO:0007669"/>
    <property type="project" value="InterPro"/>
</dbReference>
<keyword evidence="9" id="KW-1185">Reference proteome</keyword>
<evidence type="ECO:0000256" key="5">
    <source>
        <dbReference type="ARBA" id="ARBA00023136"/>
    </source>
</evidence>
<evidence type="ECO:0000256" key="2">
    <source>
        <dbReference type="ARBA" id="ARBA00022692"/>
    </source>
</evidence>
<dbReference type="Pfam" id="PF04116">
    <property type="entry name" value="FA_hydroxylase"/>
    <property type="match status" value="1"/>
</dbReference>
<proteinExistence type="predicted"/>
<keyword evidence="2 6" id="KW-0812">Transmembrane</keyword>
<protein>
    <recommendedName>
        <fullName evidence="7">Fatty acid hydroxylase domain-containing protein</fullName>
    </recommendedName>
</protein>
<keyword evidence="3 6" id="KW-1133">Transmembrane helix</keyword>
<comment type="subcellular location">
    <subcellularLocation>
        <location evidence="1">Endomembrane system</location>
        <topology evidence="1">Multi-pass membrane protein</topology>
    </subcellularLocation>
</comment>
<dbReference type="RefSeq" id="WP_254174028.1">
    <property type="nucleotide sequence ID" value="NZ_LR882967.1"/>
</dbReference>
<dbReference type="KEGG" id="ppsu:NO713_02887"/>
<dbReference type="PANTHER" id="PTHR21624:SF3">
    <property type="entry name" value="FATTY ACID HYDROXYLASE DOMAIN-CONTAINING PROTEIN"/>
    <property type="match status" value="1"/>
</dbReference>
<dbReference type="EMBL" id="LR882967">
    <property type="protein sequence ID" value="CAD5956053.1"/>
    <property type="molecule type" value="Genomic_DNA"/>
</dbReference>
<name>A0A9W4G7R2_9CYAN</name>
<dbReference type="GO" id="GO:0016020">
    <property type="term" value="C:membrane"/>
    <property type="evidence" value="ECO:0007669"/>
    <property type="project" value="GOC"/>
</dbReference>
<feature type="domain" description="Fatty acid hydroxylase" evidence="7">
    <location>
        <begin position="141"/>
        <end position="289"/>
    </location>
</feature>
<keyword evidence="4" id="KW-0560">Oxidoreductase</keyword>
<evidence type="ECO:0000313" key="8">
    <source>
        <dbReference type="EMBL" id="CAD5956053.1"/>
    </source>
</evidence>
<evidence type="ECO:0000259" key="7">
    <source>
        <dbReference type="Pfam" id="PF04116"/>
    </source>
</evidence>
<reference evidence="8" key="1">
    <citation type="submission" date="2020-09" db="EMBL/GenBank/DDBJ databases">
        <authorList>
            <person name="Blom J."/>
        </authorList>
    </citation>
    <scope>NUCLEOTIDE SEQUENCE</scope>
    <source>
        <strain evidence="8">No.713</strain>
    </source>
</reference>
<feature type="transmembrane region" description="Helical" evidence="6">
    <location>
        <begin position="37"/>
        <end position="56"/>
    </location>
</feature>
<dbReference type="GO" id="GO:0050479">
    <property type="term" value="F:glyceryl-ether monooxygenase activity"/>
    <property type="evidence" value="ECO:0007669"/>
    <property type="project" value="TreeGrafter"/>
</dbReference>
<dbReference type="InterPro" id="IPR051689">
    <property type="entry name" value="Sterol_desaturase/TMEM195"/>
</dbReference>
<dbReference type="GO" id="GO:0012505">
    <property type="term" value="C:endomembrane system"/>
    <property type="evidence" value="ECO:0007669"/>
    <property type="project" value="UniProtKB-SubCell"/>
</dbReference>
<accession>A0A9W4G7R2</accession>
<feature type="transmembrane region" description="Helical" evidence="6">
    <location>
        <begin position="133"/>
        <end position="153"/>
    </location>
</feature>
<evidence type="ECO:0000256" key="4">
    <source>
        <dbReference type="ARBA" id="ARBA00023002"/>
    </source>
</evidence>
<sequence length="345" mass="39620">MTPELTTWVADLERLLGQILEYFRSQIFHHLNGSRRLYWLYLLTSLLLAGLVYWRSQPKSDLNFKGFLSFCFPKEIYFHPSALLDYQIFIINNILAPGNLRLAWFETSLVASLVNNLLQATFGYFGGFTTENLGSLVIFTLLFVAVFDFASYLNHAWHHQNPILWQFHSLHHSSEVLTPISLYRSHPLYELNKKLITTAISAPLRGILIYLFFGKIHVITLFGLNFLVALYYMAGGNLAHSHIWLDYGKIGNHIFISPVLHQIHHSIAPQHINKNYGEFLGIWDWMFGTLYLPEKEEKLEFGIGKNQPQPYPTLTQAYLDPVVNAINLLIAKIPGKSGIKTINLD</sequence>
<feature type="transmembrane region" description="Helical" evidence="6">
    <location>
        <begin position="207"/>
        <end position="233"/>
    </location>
</feature>
<evidence type="ECO:0000256" key="1">
    <source>
        <dbReference type="ARBA" id="ARBA00004127"/>
    </source>
</evidence>
<dbReference type="GO" id="GO:0005506">
    <property type="term" value="F:iron ion binding"/>
    <property type="evidence" value="ECO:0007669"/>
    <property type="project" value="InterPro"/>
</dbReference>
<evidence type="ECO:0000313" key="9">
    <source>
        <dbReference type="Proteomes" id="UP001153719"/>
    </source>
</evidence>